<reference evidence="1" key="2">
    <citation type="submission" date="2015-06" db="UniProtKB">
        <authorList>
            <consortium name="EnsemblPlants"/>
        </authorList>
    </citation>
    <scope>IDENTIFICATION</scope>
    <source>
        <strain evidence="1">DM1-3 516 R44</strain>
    </source>
</reference>
<evidence type="ECO:0000313" key="2">
    <source>
        <dbReference type="Proteomes" id="UP000011115"/>
    </source>
</evidence>
<sequence>MASPQGLGHYSAKAPLRAFPRVVVFTTGRVVGREALALGFCNAPCPWLFPLGSALVALNSTLDSLLSYGESFYDSNPHEANLGSLEDHGTFVATKSREGSHGHGQCHGKLEAALILALFALALALYSRIVELI</sequence>
<dbReference type="HOGENOM" id="CLU_1910379_0_0_1"/>
<dbReference type="Proteomes" id="UP000011115">
    <property type="component" value="Unassembled WGS sequence"/>
</dbReference>
<dbReference type="PaxDb" id="4113-PGSC0003DMT400090769"/>
<dbReference type="Gramene" id="PGSC0003DMT400090769">
    <property type="protein sequence ID" value="PGSC0003DMT400090769"/>
    <property type="gene ID" value="PGSC0003DMG400040340"/>
</dbReference>
<reference evidence="2" key="1">
    <citation type="journal article" date="2011" name="Nature">
        <title>Genome sequence and analysis of the tuber crop potato.</title>
        <authorList>
            <consortium name="The Potato Genome Sequencing Consortium"/>
        </authorList>
    </citation>
    <scope>NUCLEOTIDE SEQUENCE [LARGE SCALE GENOMIC DNA]</scope>
    <source>
        <strain evidence="2">cv. DM1-3 516 R44</strain>
    </source>
</reference>
<dbReference type="InParanoid" id="M1DL51"/>
<accession>M1DL51</accession>
<name>M1DL51_SOLTU</name>
<evidence type="ECO:0000313" key="1">
    <source>
        <dbReference type="EnsemblPlants" id="PGSC0003DMT400090769"/>
    </source>
</evidence>
<organism evidence="1 2">
    <name type="scientific">Solanum tuberosum</name>
    <name type="common">Potato</name>
    <dbReference type="NCBI Taxonomy" id="4113"/>
    <lineage>
        <taxon>Eukaryota</taxon>
        <taxon>Viridiplantae</taxon>
        <taxon>Streptophyta</taxon>
        <taxon>Embryophyta</taxon>
        <taxon>Tracheophyta</taxon>
        <taxon>Spermatophyta</taxon>
        <taxon>Magnoliopsida</taxon>
        <taxon>eudicotyledons</taxon>
        <taxon>Gunneridae</taxon>
        <taxon>Pentapetalae</taxon>
        <taxon>asterids</taxon>
        <taxon>lamiids</taxon>
        <taxon>Solanales</taxon>
        <taxon>Solanaceae</taxon>
        <taxon>Solanoideae</taxon>
        <taxon>Solaneae</taxon>
        <taxon>Solanum</taxon>
    </lineage>
</organism>
<dbReference type="EnsemblPlants" id="PGSC0003DMT400090769">
    <property type="protein sequence ID" value="PGSC0003DMT400090769"/>
    <property type="gene ID" value="PGSC0003DMG400040340"/>
</dbReference>
<keyword evidence="2" id="KW-1185">Reference proteome</keyword>
<protein>
    <submittedName>
        <fullName evidence="1">Uncharacterized protein</fullName>
    </submittedName>
</protein>
<proteinExistence type="predicted"/>
<dbReference type="AlphaFoldDB" id="M1DL51"/>